<keyword evidence="1" id="KW-1133">Transmembrane helix</keyword>
<dbReference type="EMBL" id="JAEUGD010000045">
    <property type="protein sequence ID" value="MBL6447603.1"/>
    <property type="molecule type" value="Genomic_DNA"/>
</dbReference>
<dbReference type="Proteomes" id="UP000614216">
    <property type="component" value="Unassembled WGS sequence"/>
</dbReference>
<accession>A0A937KEX1</accession>
<evidence type="ECO:0000313" key="2">
    <source>
        <dbReference type="EMBL" id="MBL6447603.1"/>
    </source>
</evidence>
<comment type="caution">
    <text evidence="2">The sequence shown here is derived from an EMBL/GenBank/DDBJ whole genome shotgun (WGS) entry which is preliminary data.</text>
</comment>
<feature type="transmembrane region" description="Helical" evidence="1">
    <location>
        <begin position="36"/>
        <end position="52"/>
    </location>
</feature>
<keyword evidence="3" id="KW-1185">Reference proteome</keyword>
<gene>
    <name evidence="2" type="ORF">JMN32_14895</name>
</gene>
<reference evidence="2" key="1">
    <citation type="submission" date="2021-01" db="EMBL/GenBank/DDBJ databases">
        <title>Fulvivirga kasyanovii gen. nov., sp nov., a novel member of the phylum Bacteroidetes isolated from seawater in a mussel farm.</title>
        <authorList>
            <person name="Zhao L.-H."/>
            <person name="Wang Z.-J."/>
        </authorList>
    </citation>
    <scope>NUCLEOTIDE SEQUENCE</scope>
    <source>
        <strain evidence="2">29W222</strain>
    </source>
</reference>
<feature type="transmembrane region" description="Helical" evidence="1">
    <location>
        <begin position="87"/>
        <end position="104"/>
    </location>
</feature>
<keyword evidence="1" id="KW-0812">Transmembrane</keyword>
<evidence type="ECO:0008006" key="4">
    <source>
        <dbReference type="Google" id="ProtNLM"/>
    </source>
</evidence>
<evidence type="ECO:0000256" key="1">
    <source>
        <dbReference type="SAM" id="Phobius"/>
    </source>
</evidence>
<protein>
    <recommendedName>
        <fullName evidence="4">Methyl-accepting chemotaxis protein</fullName>
    </recommendedName>
</protein>
<feature type="transmembrane region" description="Helical" evidence="1">
    <location>
        <begin position="157"/>
        <end position="179"/>
    </location>
</feature>
<proteinExistence type="predicted"/>
<feature type="transmembrane region" description="Helical" evidence="1">
    <location>
        <begin position="58"/>
        <end position="75"/>
    </location>
</feature>
<organism evidence="2 3">
    <name type="scientific">Fulvivirga marina</name>
    <dbReference type="NCBI Taxonomy" id="2494733"/>
    <lineage>
        <taxon>Bacteria</taxon>
        <taxon>Pseudomonadati</taxon>
        <taxon>Bacteroidota</taxon>
        <taxon>Cytophagia</taxon>
        <taxon>Cytophagales</taxon>
        <taxon>Fulvivirgaceae</taxon>
        <taxon>Fulvivirga</taxon>
    </lineage>
</organism>
<feature type="transmembrane region" description="Helical" evidence="1">
    <location>
        <begin position="124"/>
        <end position="145"/>
    </location>
</feature>
<dbReference type="AlphaFoldDB" id="A0A937KEX1"/>
<keyword evidence="1" id="KW-0472">Membrane</keyword>
<name>A0A937KEX1_9BACT</name>
<feature type="non-terminal residue" evidence="2">
    <location>
        <position position="304"/>
    </location>
</feature>
<sequence length="304" mass="34914">MTYKSITKEENTIARKDSKRAFTDVMTEIHQVSDRAMNYVLACYFLLSVFLAPFHDTYVLSICVGGLSIATYLTIKWLKPEGRLHHYVLSGIFAVFPSLFIYQIQGLFDMHFTFLIGSTLLITYRYWNIMLPLAILTIVFHILFAEHHFNELATENGLVTYLWHIAQVLVIYAICGYWAENLGKDTKTITSQKASLAIQKEIEMHNVDFAQAISSGNLEVKHKYSFNDEDKLGQSLIKMQDNLLKGRERDLSEKFINEGIAEITEIIRQFNDNPDELAHEFVSKVVKYTGCNQGGLFLLEDEKD</sequence>
<evidence type="ECO:0000313" key="3">
    <source>
        <dbReference type="Proteomes" id="UP000614216"/>
    </source>
</evidence>
<dbReference type="RefSeq" id="WP_394369178.1">
    <property type="nucleotide sequence ID" value="NZ_JAEUGD010000045.1"/>
</dbReference>